<dbReference type="HAMAP" id="MF_00068">
    <property type="entry name" value="MurQ"/>
    <property type="match status" value="1"/>
</dbReference>
<dbReference type="PROSITE" id="PS51464">
    <property type="entry name" value="SIS"/>
    <property type="match status" value="1"/>
</dbReference>
<evidence type="ECO:0000259" key="4">
    <source>
        <dbReference type="PROSITE" id="PS51464"/>
    </source>
</evidence>
<feature type="domain" description="SIS" evidence="4">
    <location>
        <begin position="125"/>
        <end position="288"/>
    </location>
</feature>
<dbReference type="NCBIfam" id="NF009222">
    <property type="entry name" value="PRK12570.1"/>
    <property type="match status" value="1"/>
</dbReference>
<dbReference type="EMBL" id="RCUV01000018">
    <property type="protein sequence ID" value="RLP68897.1"/>
    <property type="molecule type" value="Genomic_DNA"/>
</dbReference>
<evidence type="ECO:0000313" key="6">
    <source>
        <dbReference type="Proteomes" id="UP000270299"/>
    </source>
</evidence>
<dbReference type="CDD" id="cd05007">
    <property type="entry name" value="SIS_Etherase"/>
    <property type="match status" value="1"/>
</dbReference>
<comment type="subunit">
    <text evidence="3">Homodimer.</text>
</comment>
<dbReference type="GO" id="GO:0097173">
    <property type="term" value="P:N-acetylmuramic acid catabolic process"/>
    <property type="evidence" value="ECO:0007669"/>
    <property type="project" value="UniProtKB-UniPathway"/>
</dbReference>
<dbReference type="PANTHER" id="PTHR10088:SF4">
    <property type="entry name" value="GLUCOKINASE REGULATORY PROTEIN"/>
    <property type="match status" value="1"/>
</dbReference>
<dbReference type="PROSITE" id="PS01272">
    <property type="entry name" value="GCKR"/>
    <property type="match status" value="1"/>
</dbReference>
<dbReference type="GO" id="GO:0009254">
    <property type="term" value="P:peptidoglycan turnover"/>
    <property type="evidence" value="ECO:0007669"/>
    <property type="project" value="TreeGrafter"/>
</dbReference>
<name>A0A3L6ZLY9_9MICO</name>
<sequence>MGRPITQHGELVGDQGVVGYVHSHAPNLPPAGPLPDCGSSPSAGCRGSVLFSEPEEIEDPVSDSDAPALHAVLADLSTERVNEKYADLDLLPTPELVAAMNAEDAQVAPAVALVTDAIATAVDNISERMLRGGRLIYLGAGTPGRLGVLDASEAPPTFGIDPARIVGVIAGGPAALVTAVEGAEDDADAGAADVAGLSVGPDDSVVGISASGRTPYVLAAVAEARRRGAFTVGVACNAASALGTAAEVGIDVVVGPELLTGSTRLKAGTAQKMVLNMLSTLTMVRLGKTWGNLMVDLKASNEKLVARSERTVMLATGVDAATASRTLAAVGGSVKAAILVELAGIRPAAAELLLAQHDGFLRRALDAAPAAGN</sequence>
<evidence type="ECO:0000256" key="2">
    <source>
        <dbReference type="ARBA" id="ARBA00023277"/>
    </source>
</evidence>
<comment type="function">
    <text evidence="3">Specifically catalyzes the cleavage of the D-lactyl ether substituent of MurNAc 6-phosphate, producing GlcNAc 6-phosphate and D-lactate.</text>
</comment>
<comment type="miscellaneous">
    <text evidence="3">A lyase-type mechanism (elimination/hydration) is suggested for the cleavage of the lactyl ether bond of MurNAc 6-phosphate, with the formation of an alpha,beta-unsaturated aldehyde intermediate with (E)-stereochemistry, followed by the syn addition of water to give product.</text>
</comment>
<dbReference type="InterPro" id="IPR005486">
    <property type="entry name" value="Glucokinase_regulatory_CS"/>
</dbReference>
<accession>A0A3L6ZLY9</accession>
<feature type="active site" description="Proton donor" evidence="3">
    <location>
        <position position="153"/>
    </location>
</feature>
<dbReference type="InterPro" id="IPR040190">
    <property type="entry name" value="MURQ/GCKR"/>
</dbReference>
<dbReference type="NCBIfam" id="TIGR00274">
    <property type="entry name" value="N-acetylmuramic acid 6-phosphate etherase"/>
    <property type="match status" value="1"/>
</dbReference>
<dbReference type="GO" id="GO:0097367">
    <property type="term" value="F:carbohydrate derivative binding"/>
    <property type="evidence" value="ECO:0007669"/>
    <property type="project" value="InterPro"/>
</dbReference>
<dbReference type="NCBIfam" id="NF003915">
    <property type="entry name" value="PRK05441.1"/>
    <property type="match status" value="1"/>
</dbReference>
<comment type="catalytic activity">
    <reaction evidence="3">
        <text>N-acetyl-D-muramate 6-phosphate + H2O = N-acetyl-D-glucosamine 6-phosphate + (R)-lactate</text>
        <dbReference type="Rhea" id="RHEA:26410"/>
        <dbReference type="ChEBI" id="CHEBI:15377"/>
        <dbReference type="ChEBI" id="CHEBI:16004"/>
        <dbReference type="ChEBI" id="CHEBI:57513"/>
        <dbReference type="ChEBI" id="CHEBI:58722"/>
        <dbReference type="EC" id="4.2.1.126"/>
    </reaction>
</comment>
<keyword evidence="6" id="KW-1185">Reference proteome</keyword>
<dbReference type="InterPro" id="IPR005488">
    <property type="entry name" value="Etherase_MurQ"/>
</dbReference>
<organism evidence="5 6">
    <name type="scientific">Mycetocola manganoxydans</name>
    <dbReference type="NCBI Taxonomy" id="699879"/>
    <lineage>
        <taxon>Bacteria</taxon>
        <taxon>Bacillati</taxon>
        <taxon>Actinomycetota</taxon>
        <taxon>Actinomycetes</taxon>
        <taxon>Micrococcales</taxon>
        <taxon>Microbacteriaceae</taxon>
        <taxon>Mycetocola</taxon>
    </lineage>
</organism>
<dbReference type="PANTHER" id="PTHR10088">
    <property type="entry name" value="GLUCOKINASE REGULATORY PROTEIN"/>
    <property type="match status" value="1"/>
</dbReference>
<dbReference type="Gene3D" id="1.10.8.1080">
    <property type="match status" value="1"/>
</dbReference>
<dbReference type="InterPro" id="IPR001347">
    <property type="entry name" value="SIS_dom"/>
</dbReference>
<proteinExistence type="inferred from homology"/>
<dbReference type="GO" id="GO:0016803">
    <property type="term" value="F:ether hydrolase activity"/>
    <property type="evidence" value="ECO:0007669"/>
    <property type="project" value="TreeGrafter"/>
</dbReference>
<keyword evidence="2 3" id="KW-0119">Carbohydrate metabolism</keyword>
<reference evidence="5 6" key="1">
    <citation type="submission" date="2018-10" db="EMBL/GenBank/DDBJ databases">
        <authorList>
            <person name="Li J."/>
        </authorList>
    </citation>
    <scope>NUCLEOTIDE SEQUENCE [LARGE SCALE GENOMIC DNA]</scope>
    <source>
        <strain evidence="5 6">CCTCC AB209002</strain>
    </source>
</reference>
<comment type="pathway">
    <text evidence="3">Amino-sugar metabolism; N-acetylmuramate degradation.</text>
</comment>
<dbReference type="EC" id="4.2.1.126" evidence="3"/>
<dbReference type="Gene3D" id="3.40.50.10490">
    <property type="entry name" value="Glucose-6-phosphate isomerase like protein, domain 1"/>
    <property type="match status" value="1"/>
</dbReference>
<comment type="similarity">
    <text evidence="3">Belongs to the GCKR-like family. MurNAc-6-P etherase subfamily.</text>
</comment>
<dbReference type="AlphaFoldDB" id="A0A3L6ZLY9"/>
<gene>
    <name evidence="3 5" type="primary">murQ</name>
    <name evidence="5" type="ORF">D9V29_12995</name>
</gene>
<dbReference type="SUPFAM" id="SSF53697">
    <property type="entry name" value="SIS domain"/>
    <property type="match status" value="1"/>
</dbReference>
<evidence type="ECO:0000256" key="1">
    <source>
        <dbReference type="ARBA" id="ARBA00023239"/>
    </source>
</evidence>
<dbReference type="OrthoDB" id="9813395at2"/>
<dbReference type="UniPathway" id="UPA00342"/>
<dbReference type="Proteomes" id="UP000270299">
    <property type="component" value="Unassembled WGS sequence"/>
</dbReference>
<keyword evidence="1 3" id="KW-0456">Lyase</keyword>
<comment type="caution">
    <text evidence="5">The sequence shown here is derived from an EMBL/GenBank/DDBJ whole genome shotgun (WGS) entry which is preliminary data.</text>
</comment>
<dbReference type="FunFam" id="3.40.50.10490:FF:000014">
    <property type="entry name" value="N-acetylmuramic acid 6-phosphate etherase"/>
    <property type="match status" value="1"/>
</dbReference>
<dbReference type="GO" id="GO:0046348">
    <property type="term" value="P:amino sugar catabolic process"/>
    <property type="evidence" value="ECO:0007669"/>
    <property type="project" value="InterPro"/>
</dbReference>
<protein>
    <recommendedName>
        <fullName evidence="3">N-acetylmuramic acid 6-phosphate etherase</fullName>
        <shortName evidence="3">MurNAc-6-P etherase</shortName>
        <ecNumber evidence="3">4.2.1.126</ecNumber>
    </recommendedName>
    <alternativeName>
        <fullName evidence="3">N-acetylmuramic acid 6-phosphate hydrolase</fullName>
    </alternativeName>
    <alternativeName>
        <fullName evidence="3">N-acetylmuramic acid 6-phosphate lyase</fullName>
    </alternativeName>
</protein>
<dbReference type="InterPro" id="IPR046348">
    <property type="entry name" value="SIS_dom_sf"/>
</dbReference>
<dbReference type="GO" id="GO:0016835">
    <property type="term" value="F:carbon-oxygen lyase activity"/>
    <property type="evidence" value="ECO:0007669"/>
    <property type="project" value="UniProtKB-UniRule"/>
</dbReference>
<evidence type="ECO:0000256" key="3">
    <source>
        <dbReference type="HAMAP-Rule" id="MF_00068"/>
    </source>
</evidence>
<evidence type="ECO:0000313" key="5">
    <source>
        <dbReference type="EMBL" id="RLP68897.1"/>
    </source>
</evidence>
<dbReference type="Pfam" id="PF22645">
    <property type="entry name" value="GKRP_SIS_N"/>
    <property type="match status" value="1"/>
</dbReference>
<feature type="active site" evidence="3">
    <location>
        <position position="184"/>
    </location>
</feature>